<evidence type="ECO:0000313" key="3">
    <source>
        <dbReference type="Proteomes" id="UP000001075"/>
    </source>
</evidence>
<dbReference type="AlphaFoldDB" id="G3I805"/>
<evidence type="ECO:0000256" key="1">
    <source>
        <dbReference type="SAM" id="MobiDB-lite"/>
    </source>
</evidence>
<accession>G3I805</accession>
<dbReference type="InParanoid" id="G3I805"/>
<feature type="compositionally biased region" description="Polar residues" evidence="1">
    <location>
        <begin position="37"/>
        <end position="58"/>
    </location>
</feature>
<evidence type="ECO:0000313" key="2">
    <source>
        <dbReference type="EMBL" id="EGW01260.1"/>
    </source>
</evidence>
<proteinExistence type="predicted"/>
<protein>
    <submittedName>
        <fullName evidence="2">Uncharacterized protein</fullName>
    </submittedName>
</protein>
<dbReference type="EMBL" id="JH001474">
    <property type="protein sequence ID" value="EGW01260.1"/>
    <property type="molecule type" value="Genomic_DNA"/>
</dbReference>
<dbReference type="Proteomes" id="UP000001075">
    <property type="component" value="Unassembled WGS sequence"/>
</dbReference>
<name>G3I805_CRIGR</name>
<reference evidence="3" key="1">
    <citation type="journal article" date="2011" name="Nat. Biotechnol.">
        <title>The genomic sequence of the Chinese hamster ovary (CHO)-K1 cell line.</title>
        <authorList>
            <person name="Xu X."/>
            <person name="Nagarajan H."/>
            <person name="Lewis N.E."/>
            <person name="Pan S."/>
            <person name="Cai Z."/>
            <person name="Liu X."/>
            <person name="Chen W."/>
            <person name="Xie M."/>
            <person name="Wang W."/>
            <person name="Hammond S."/>
            <person name="Andersen M.R."/>
            <person name="Neff N."/>
            <person name="Passarelli B."/>
            <person name="Koh W."/>
            <person name="Fan H.C."/>
            <person name="Wang J."/>
            <person name="Gui Y."/>
            <person name="Lee K.H."/>
            <person name="Betenbaugh M.J."/>
            <person name="Quake S.R."/>
            <person name="Famili I."/>
            <person name="Palsson B.O."/>
            <person name="Wang J."/>
        </authorList>
    </citation>
    <scope>NUCLEOTIDE SEQUENCE [LARGE SCALE GENOMIC DNA]</scope>
    <source>
        <strain evidence="3">CHO K1 cell line</strain>
    </source>
</reference>
<organism evidence="2 3">
    <name type="scientific">Cricetulus griseus</name>
    <name type="common">Chinese hamster</name>
    <name type="synonym">Cricetulus barabensis griseus</name>
    <dbReference type="NCBI Taxonomy" id="10029"/>
    <lineage>
        <taxon>Eukaryota</taxon>
        <taxon>Metazoa</taxon>
        <taxon>Chordata</taxon>
        <taxon>Craniata</taxon>
        <taxon>Vertebrata</taxon>
        <taxon>Euteleostomi</taxon>
        <taxon>Mammalia</taxon>
        <taxon>Eutheria</taxon>
        <taxon>Euarchontoglires</taxon>
        <taxon>Glires</taxon>
        <taxon>Rodentia</taxon>
        <taxon>Myomorpha</taxon>
        <taxon>Muroidea</taxon>
        <taxon>Cricetidae</taxon>
        <taxon>Cricetinae</taxon>
        <taxon>Cricetulus</taxon>
    </lineage>
</organism>
<feature type="region of interest" description="Disordered" evidence="1">
    <location>
        <begin position="35"/>
        <end position="73"/>
    </location>
</feature>
<feature type="compositionally biased region" description="Low complexity" evidence="1">
    <location>
        <begin position="59"/>
        <end position="73"/>
    </location>
</feature>
<sequence length="73" mass="8568">MILNDQEQESLDERLKKLLKQKELVTQQRDLAANVQPRFSSSEMRSDNLQSELEQATNQDESLLQTELLQQEH</sequence>
<gene>
    <name evidence="2" type="ORF">I79_019662</name>
</gene>